<feature type="region of interest" description="Disordered" evidence="1">
    <location>
        <begin position="467"/>
        <end position="518"/>
    </location>
</feature>
<gene>
    <name evidence="2" type="ORF">WJX72_000549</name>
</gene>
<accession>A0AAW1PKI4</accession>
<evidence type="ECO:0000313" key="3">
    <source>
        <dbReference type="Proteomes" id="UP001489004"/>
    </source>
</evidence>
<name>A0AAW1PKI4_9CHLO</name>
<evidence type="ECO:0000256" key="1">
    <source>
        <dbReference type="SAM" id="MobiDB-lite"/>
    </source>
</evidence>
<dbReference type="PANTHER" id="PTHR37028">
    <property type="entry name" value="UNNAMED PRODUCT-RELATED"/>
    <property type="match status" value="1"/>
</dbReference>
<sequence length="879" mass="96221">MQTPLDPETPNRSDDGGNDDDTSVGELDDVLNMLPDHSTDPSPSAGPHEPPYSHSRQQSADWGGTHPALLPVIGTQSSLSAADVALQLAPEQLASHRISDAGSDLSIMSREHSLGHSLAEPSRLSRASREGSVTHGQRLHSGESDARPSTRDSSSAEPALRQESVPFAPETLQVLQQVVDEKRRQQEALAALRANPEQGQSQLAAEARKGSASAGTAAGDRQDPALAAAEKALQDELKGLDMRESGAQDASQHAAQRDASPNLAALRTKARNASPTYEWGPGEPGQEDADDPSSDLYSRAVEWKKRSKHRYEEMRKEMDAEEQRACTFSPKINKSSINILRHSHRFSDYSDKPIPPLSAGPAQAKKRLEFDGEPEASADSSTAERPASADGTPEAAPVLDSEDSKREADARDKGVFAAHRLYARGMDMKAKQLEAARKLQDEEMEGFRAASPKVNRLSPAIYGPGAEKRVDVSRAESVSPARRRASTLLPSGMDECTFHPQTNARKRQSPAPKPGIVDLGTLEDLKVYSNLNSARGPHPHPHLGLAGSRTPSMVNGGSLVNGGGSGSPQSLSPRLNSTAAFPGEPPKSTNLANALAQLAELDGSAVGTDSKYSLAPQLDFDEFLDRQQKFLETKMGKIQAAVAEQRAPAHVRLSPGSKKILKQRNAASLASQQQAAAVGQLQPVQDPDVGFVERLEQELAVHSAVLEGTASYASYGRERQRELYDPYADMTFQPQITQRAHQRPPRSIEELSEGDRLRRHCYLEQMRLEKLLAEEAELTFKPKINPYPDVQPRLNLKHPDQYLAQVRAKYQSREEQCQENRRLQEERELEECTFSPKIKAMPAYIERMARSHAARHADEGYSSLYAQRSEEDRRALSWL</sequence>
<dbReference type="PANTHER" id="PTHR37028:SF4">
    <property type="entry name" value="ALMS MOTIF DOMAIN-CONTAINING PROTEIN"/>
    <property type="match status" value="1"/>
</dbReference>
<feature type="compositionally biased region" description="Acidic residues" evidence="1">
    <location>
        <begin position="16"/>
        <end position="29"/>
    </location>
</feature>
<feature type="compositionally biased region" description="Basic and acidic residues" evidence="1">
    <location>
        <begin position="232"/>
        <end position="246"/>
    </location>
</feature>
<keyword evidence="3" id="KW-1185">Reference proteome</keyword>
<evidence type="ECO:0000313" key="2">
    <source>
        <dbReference type="EMBL" id="KAK9808613.1"/>
    </source>
</evidence>
<comment type="caution">
    <text evidence="2">The sequence shown here is derived from an EMBL/GenBank/DDBJ whole genome shotgun (WGS) entry which is preliminary data.</text>
</comment>
<feature type="compositionally biased region" description="Basic and acidic residues" evidence="1">
    <location>
        <begin position="310"/>
        <end position="324"/>
    </location>
</feature>
<dbReference type="AlphaFoldDB" id="A0AAW1PKI4"/>
<feature type="region of interest" description="Disordered" evidence="1">
    <location>
        <begin position="531"/>
        <end position="572"/>
    </location>
</feature>
<feature type="compositionally biased region" description="Basic and acidic residues" evidence="1">
    <location>
        <begin position="140"/>
        <end position="150"/>
    </location>
</feature>
<feature type="region of interest" description="Disordered" evidence="1">
    <location>
        <begin position="112"/>
        <end position="169"/>
    </location>
</feature>
<feature type="region of interest" description="Disordered" evidence="1">
    <location>
        <begin position="860"/>
        <end position="879"/>
    </location>
</feature>
<dbReference type="EMBL" id="JALJOR010000011">
    <property type="protein sequence ID" value="KAK9808613.1"/>
    <property type="molecule type" value="Genomic_DNA"/>
</dbReference>
<protein>
    <submittedName>
        <fullName evidence="2">Uncharacterized protein</fullName>
    </submittedName>
</protein>
<feature type="region of interest" description="Disordered" evidence="1">
    <location>
        <begin position="1"/>
        <end position="70"/>
    </location>
</feature>
<feature type="region of interest" description="Disordered" evidence="1">
    <location>
        <begin position="344"/>
        <end position="412"/>
    </location>
</feature>
<organism evidence="2 3">
    <name type="scientific">[Myrmecia] bisecta</name>
    <dbReference type="NCBI Taxonomy" id="41462"/>
    <lineage>
        <taxon>Eukaryota</taxon>
        <taxon>Viridiplantae</taxon>
        <taxon>Chlorophyta</taxon>
        <taxon>core chlorophytes</taxon>
        <taxon>Trebouxiophyceae</taxon>
        <taxon>Trebouxiales</taxon>
        <taxon>Trebouxiaceae</taxon>
        <taxon>Myrmecia</taxon>
    </lineage>
</organism>
<feature type="compositionally biased region" description="Basic and acidic residues" evidence="1">
    <location>
        <begin position="402"/>
        <end position="412"/>
    </location>
</feature>
<feature type="region of interest" description="Disordered" evidence="1">
    <location>
        <begin position="189"/>
        <end position="324"/>
    </location>
</feature>
<proteinExistence type="predicted"/>
<feature type="compositionally biased region" description="Basic and acidic residues" evidence="1">
    <location>
        <begin position="868"/>
        <end position="879"/>
    </location>
</feature>
<reference evidence="2 3" key="1">
    <citation type="journal article" date="2024" name="Nat. Commun.">
        <title>Phylogenomics reveals the evolutionary origins of lichenization in chlorophyte algae.</title>
        <authorList>
            <person name="Puginier C."/>
            <person name="Libourel C."/>
            <person name="Otte J."/>
            <person name="Skaloud P."/>
            <person name="Haon M."/>
            <person name="Grisel S."/>
            <person name="Petersen M."/>
            <person name="Berrin J.G."/>
            <person name="Delaux P.M."/>
            <person name="Dal Grande F."/>
            <person name="Keller J."/>
        </authorList>
    </citation>
    <scope>NUCLEOTIDE SEQUENCE [LARGE SCALE GENOMIC DNA]</scope>
    <source>
        <strain evidence="2 3">SAG 2043</strain>
    </source>
</reference>
<dbReference type="Proteomes" id="UP001489004">
    <property type="component" value="Unassembled WGS sequence"/>
</dbReference>